<sequence>MSWQSYVDEMIIKEIDCKYAIIAGLTDGQVWASYTKAELAQVSQTELKVIADALKTNPNSFLEKGIHFGSDKYVCLSVEDSVLLGRKGLVCAVGDDKCAPGKLNTVVGKKSELTC</sequence>
<name>A0A7R9QPF6_9ACAR</name>
<dbReference type="EMBL" id="CAJPVJ010004847">
    <property type="protein sequence ID" value="CAG2168982.1"/>
    <property type="molecule type" value="Genomic_DNA"/>
</dbReference>
<evidence type="ECO:0000256" key="3">
    <source>
        <dbReference type="ARBA" id="ARBA00011583"/>
    </source>
</evidence>
<evidence type="ECO:0000256" key="6">
    <source>
        <dbReference type="ARBA" id="ARBA00023212"/>
    </source>
</evidence>
<dbReference type="PANTHER" id="PTHR11604:SF0">
    <property type="entry name" value="PROFILIN"/>
    <property type="match status" value="1"/>
</dbReference>
<dbReference type="AlphaFoldDB" id="A0A7R9QPF6"/>
<dbReference type="Pfam" id="PF00235">
    <property type="entry name" value="Profilin"/>
    <property type="match status" value="1"/>
</dbReference>
<evidence type="ECO:0000256" key="1">
    <source>
        <dbReference type="ARBA" id="ARBA00004245"/>
    </source>
</evidence>
<dbReference type="EMBL" id="OC919672">
    <property type="protein sequence ID" value="CAD7651755.1"/>
    <property type="molecule type" value="Genomic_DNA"/>
</dbReference>
<dbReference type="OrthoDB" id="421374at2759"/>
<dbReference type="InterPro" id="IPR036140">
    <property type="entry name" value="PFN_sf"/>
</dbReference>
<dbReference type="PROSITE" id="PS00414">
    <property type="entry name" value="PROFILIN"/>
    <property type="match status" value="1"/>
</dbReference>
<dbReference type="SMART" id="SM00392">
    <property type="entry name" value="PROF"/>
    <property type="match status" value="1"/>
</dbReference>
<dbReference type="Proteomes" id="UP000728032">
    <property type="component" value="Unassembled WGS sequence"/>
</dbReference>
<organism evidence="8">
    <name type="scientific">Oppiella nova</name>
    <dbReference type="NCBI Taxonomy" id="334625"/>
    <lineage>
        <taxon>Eukaryota</taxon>
        <taxon>Metazoa</taxon>
        <taxon>Ecdysozoa</taxon>
        <taxon>Arthropoda</taxon>
        <taxon>Chelicerata</taxon>
        <taxon>Arachnida</taxon>
        <taxon>Acari</taxon>
        <taxon>Acariformes</taxon>
        <taxon>Sarcoptiformes</taxon>
        <taxon>Oribatida</taxon>
        <taxon>Brachypylina</taxon>
        <taxon>Oppioidea</taxon>
        <taxon>Oppiidae</taxon>
        <taxon>Oppiella</taxon>
    </lineage>
</organism>
<keyword evidence="4" id="KW-0963">Cytoplasm</keyword>
<accession>A0A7R9QPF6</accession>
<dbReference type="InterPro" id="IPR005455">
    <property type="entry name" value="PFN_euk"/>
</dbReference>
<evidence type="ECO:0000256" key="2">
    <source>
        <dbReference type="ARBA" id="ARBA00010058"/>
    </source>
</evidence>
<dbReference type="GO" id="GO:0005938">
    <property type="term" value="C:cell cortex"/>
    <property type="evidence" value="ECO:0007669"/>
    <property type="project" value="TreeGrafter"/>
</dbReference>
<dbReference type="GO" id="GO:0003785">
    <property type="term" value="F:actin monomer binding"/>
    <property type="evidence" value="ECO:0007669"/>
    <property type="project" value="TreeGrafter"/>
</dbReference>
<gene>
    <name evidence="8" type="ORF">ONB1V03_LOCUS8466</name>
</gene>
<comment type="subcellular location">
    <subcellularLocation>
        <location evidence="1">Cytoplasm</location>
        <location evidence="1">Cytoskeleton</location>
    </subcellularLocation>
</comment>
<dbReference type="GO" id="GO:0005856">
    <property type="term" value="C:cytoskeleton"/>
    <property type="evidence" value="ECO:0007669"/>
    <property type="project" value="UniProtKB-SubCell"/>
</dbReference>
<reference evidence="8" key="1">
    <citation type="submission" date="2020-11" db="EMBL/GenBank/DDBJ databases">
        <authorList>
            <person name="Tran Van P."/>
        </authorList>
    </citation>
    <scope>NUCLEOTIDE SEQUENCE</scope>
</reference>
<evidence type="ECO:0000313" key="8">
    <source>
        <dbReference type="EMBL" id="CAD7651755.1"/>
    </source>
</evidence>
<dbReference type="SUPFAM" id="SSF55770">
    <property type="entry name" value="Profilin (actin-binding protein)"/>
    <property type="match status" value="1"/>
</dbReference>
<comment type="subunit">
    <text evidence="3">Occurs in many kinds of cells as a complex with monomeric actin in a 1:1 ratio.</text>
</comment>
<evidence type="ECO:0000256" key="5">
    <source>
        <dbReference type="ARBA" id="ARBA00023203"/>
    </source>
</evidence>
<protein>
    <recommendedName>
        <fullName evidence="7">Profilin</fullName>
    </recommendedName>
</protein>
<dbReference type="PANTHER" id="PTHR11604">
    <property type="entry name" value="PROFILIN"/>
    <property type="match status" value="1"/>
</dbReference>
<keyword evidence="9" id="KW-1185">Reference proteome</keyword>
<keyword evidence="5 7" id="KW-0009">Actin-binding</keyword>
<evidence type="ECO:0000313" key="9">
    <source>
        <dbReference type="Proteomes" id="UP000728032"/>
    </source>
</evidence>
<keyword evidence="6" id="KW-0206">Cytoskeleton</keyword>
<dbReference type="InterPro" id="IPR048278">
    <property type="entry name" value="PFN"/>
</dbReference>
<proteinExistence type="inferred from homology"/>
<dbReference type="InterPro" id="IPR027310">
    <property type="entry name" value="Profilin_CS"/>
</dbReference>
<dbReference type="Gene3D" id="3.30.450.30">
    <property type="entry name" value="Dynein light chain 2a, cytoplasmic"/>
    <property type="match status" value="1"/>
</dbReference>
<evidence type="ECO:0000256" key="4">
    <source>
        <dbReference type="ARBA" id="ARBA00022490"/>
    </source>
</evidence>
<evidence type="ECO:0000256" key="7">
    <source>
        <dbReference type="RuleBase" id="RU003909"/>
    </source>
</evidence>
<comment type="similarity">
    <text evidence="2 7">Belongs to the profilin family.</text>
</comment>